<dbReference type="OrthoDB" id="306614at2759"/>
<accession>A0A8S1M2Y7</accession>
<comment type="caution">
    <text evidence="1">The sequence shown here is derived from an EMBL/GenBank/DDBJ whole genome shotgun (WGS) entry which is preliminary data.</text>
</comment>
<name>A0A8S1M2Y7_9CILI</name>
<keyword evidence="2" id="KW-1185">Reference proteome</keyword>
<dbReference type="EMBL" id="CAJJDN010000025">
    <property type="protein sequence ID" value="CAD8069344.1"/>
    <property type="molecule type" value="Genomic_DNA"/>
</dbReference>
<evidence type="ECO:0000313" key="2">
    <source>
        <dbReference type="Proteomes" id="UP000692954"/>
    </source>
</evidence>
<organism evidence="1 2">
    <name type="scientific">Paramecium sonneborni</name>
    <dbReference type="NCBI Taxonomy" id="65129"/>
    <lineage>
        <taxon>Eukaryota</taxon>
        <taxon>Sar</taxon>
        <taxon>Alveolata</taxon>
        <taxon>Ciliophora</taxon>
        <taxon>Intramacronucleata</taxon>
        <taxon>Oligohymenophorea</taxon>
        <taxon>Peniculida</taxon>
        <taxon>Parameciidae</taxon>
        <taxon>Paramecium</taxon>
    </lineage>
</organism>
<evidence type="ECO:0000313" key="1">
    <source>
        <dbReference type="EMBL" id="CAD8069344.1"/>
    </source>
</evidence>
<gene>
    <name evidence="1" type="ORF">PSON_ATCC_30995.1.T0250211</name>
</gene>
<sequence>MQNKVRLIETNNSQGMLQVPEHLIGQVSKILKDQFGFQIEERESAKKDQRHQIFKKQLNLLLSQIMCSFKNYCKINQYNNIKQELENIQQTKQFSKKFSLHNLHQLLYENQLHLEFRDKFEYYLSSGLAEKDLNECKKITEDLKKQTKKIISQLLLEVLKNNKNTSIFKHQFNRK</sequence>
<dbReference type="AlphaFoldDB" id="A0A8S1M2Y7"/>
<protein>
    <submittedName>
        <fullName evidence="1">Uncharacterized protein</fullName>
    </submittedName>
</protein>
<dbReference type="Proteomes" id="UP000692954">
    <property type="component" value="Unassembled WGS sequence"/>
</dbReference>
<proteinExistence type="predicted"/>
<reference evidence="1" key="1">
    <citation type="submission" date="2021-01" db="EMBL/GenBank/DDBJ databases">
        <authorList>
            <consortium name="Genoscope - CEA"/>
            <person name="William W."/>
        </authorList>
    </citation>
    <scope>NUCLEOTIDE SEQUENCE</scope>
</reference>